<dbReference type="STRING" id="101127.A0A1X2GH19"/>
<comment type="caution">
    <text evidence="2">The sequence shown here is derived from an EMBL/GenBank/DDBJ whole genome shotgun (WGS) entry which is preliminary data.</text>
</comment>
<feature type="compositionally biased region" description="Low complexity" evidence="1">
    <location>
        <begin position="26"/>
        <end position="51"/>
    </location>
</feature>
<feature type="compositionally biased region" description="Basic and acidic residues" evidence="1">
    <location>
        <begin position="9"/>
        <end position="21"/>
    </location>
</feature>
<accession>A0A1X2GH19</accession>
<protein>
    <submittedName>
        <fullName evidence="2">Uncharacterized protein</fullName>
    </submittedName>
</protein>
<feature type="region of interest" description="Disordered" evidence="1">
    <location>
        <begin position="90"/>
        <end position="109"/>
    </location>
</feature>
<organism evidence="2 3">
    <name type="scientific">Hesseltinella vesiculosa</name>
    <dbReference type="NCBI Taxonomy" id="101127"/>
    <lineage>
        <taxon>Eukaryota</taxon>
        <taxon>Fungi</taxon>
        <taxon>Fungi incertae sedis</taxon>
        <taxon>Mucoromycota</taxon>
        <taxon>Mucoromycotina</taxon>
        <taxon>Mucoromycetes</taxon>
        <taxon>Mucorales</taxon>
        <taxon>Cunninghamellaceae</taxon>
        <taxon>Hesseltinella</taxon>
    </lineage>
</organism>
<feature type="region of interest" description="Disordered" evidence="1">
    <location>
        <begin position="1"/>
        <end position="52"/>
    </location>
</feature>
<name>A0A1X2GH19_9FUNG</name>
<keyword evidence="3" id="KW-1185">Reference proteome</keyword>
<feature type="region of interest" description="Disordered" evidence="1">
    <location>
        <begin position="116"/>
        <end position="156"/>
    </location>
</feature>
<sequence>MPPDTTAVSKEDSRKVGRFELTKGNSTPPSSSVTSITPPPTSGSSSATSTTRFSGWMDLPSLCHQLETLLKQTDSQKALVHDLMSQVDHSLSASSFQSGSRSRALSFSSPESLSPFEQLQQQLAQAHRDKEKLLKEIESLKRDTEMLRQKQPSVPC</sequence>
<evidence type="ECO:0000313" key="2">
    <source>
        <dbReference type="EMBL" id="ORX53553.1"/>
    </source>
</evidence>
<dbReference type="Proteomes" id="UP000242146">
    <property type="component" value="Unassembled WGS sequence"/>
</dbReference>
<evidence type="ECO:0000313" key="3">
    <source>
        <dbReference type="Proteomes" id="UP000242146"/>
    </source>
</evidence>
<feature type="compositionally biased region" description="Basic and acidic residues" evidence="1">
    <location>
        <begin position="126"/>
        <end position="148"/>
    </location>
</feature>
<dbReference type="EMBL" id="MCGT01000015">
    <property type="protein sequence ID" value="ORX53553.1"/>
    <property type="molecule type" value="Genomic_DNA"/>
</dbReference>
<proteinExistence type="predicted"/>
<dbReference type="AlphaFoldDB" id="A0A1X2GH19"/>
<reference evidence="2 3" key="1">
    <citation type="submission" date="2016-07" db="EMBL/GenBank/DDBJ databases">
        <title>Pervasive Adenine N6-methylation of Active Genes in Fungi.</title>
        <authorList>
            <consortium name="DOE Joint Genome Institute"/>
            <person name="Mondo S.J."/>
            <person name="Dannebaum R.O."/>
            <person name="Kuo R.C."/>
            <person name="Labutti K."/>
            <person name="Haridas S."/>
            <person name="Kuo A."/>
            <person name="Salamov A."/>
            <person name="Ahrendt S.R."/>
            <person name="Lipzen A."/>
            <person name="Sullivan W."/>
            <person name="Andreopoulos W.B."/>
            <person name="Clum A."/>
            <person name="Lindquist E."/>
            <person name="Daum C."/>
            <person name="Ramamoorthy G.K."/>
            <person name="Gryganskyi A."/>
            <person name="Culley D."/>
            <person name="Magnuson J.K."/>
            <person name="James T.Y."/>
            <person name="O'Malley M.A."/>
            <person name="Stajich J.E."/>
            <person name="Spatafora J.W."/>
            <person name="Visel A."/>
            <person name="Grigoriev I.V."/>
        </authorList>
    </citation>
    <scope>NUCLEOTIDE SEQUENCE [LARGE SCALE GENOMIC DNA]</scope>
    <source>
        <strain evidence="2 3">NRRL 3301</strain>
    </source>
</reference>
<gene>
    <name evidence="2" type="ORF">DM01DRAFT_326820</name>
</gene>
<evidence type="ECO:0000256" key="1">
    <source>
        <dbReference type="SAM" id="MobiDB-lite"/>
    </source>
</evidence>